<dbReference type="STRING" id="1867952.MTBPR1_40225"/>
<protein>
    <recommendedName>
        <fullName evidence="3">Lipoprotein</fullName>
    </recommendedName>
</protein>
<sequence length="96" mass="11061">MKSALIALSVLIVLSGCMGASSPVYWKHKTLPSSQWRTDQNRCKRAVDKHLGLDYRNHADQGLSMYDEQMRQYEVGKKQKKLLNSCMRRLGYVPMN</sequence>
<dbReference type="RefSeq" id="WP_069189238.1">
    <property type="nucleotide sequence ID" value="NZ_FLYE01000034.1"/>
</dbReference>
<evidence type="ECO:0008006" key="3">
    <source>
        <dbReference type="Google" id="ProtNLM"/>
    </source>
</evidence>
<dbReference type="AlphaFoldDB" id="A0A1C3RIW0"/>
<organism evidence="1 2">
    <name type="scientific">Candidatus Terasakiella magnetica</name>
    <dbReference type="NCBI Taxonomy" id="1867952"/>
    <lineage>
        <taxon>Bacteria</taxon>
        <taxon>Pseudomonadati</taxon>
        <taxon>Pseudomonadota</taxon>
        <taxon>Alphaproteobacteria</taxon>
        <taxon>Rhodospirillales</taxon>
        <taxon>Terasakiellaceae</taxon>
        <taxon>Terasakiella</taxon>
    </lineage>
</organism>
<reference evidence="1 2" key="1">
    <citation type="submission" date="2016-07" db="EMBL/GenBank/DDBJ databases">
        <authorList>
            <person name="Lefevre C.T."/>
        </authorList>
    </citation>
    <scope>NUCLEOTIDE SEQUENCE [LARGE SCALE GENOMIC DNA]</scope>
    <source>
        <strain evidence="1">PR1</strain>
    </source>
</reference>
<keyword evidence="2" id="KW-1185">Reference proteome</keyword>
<proteinExistence type="predicted"/>
<evidence type="ECO:0000313" key="1">
    <source>
        <dbReference type="EMBL" id="SCA57202.1"/>
    </source>
</evidence>
<dbReference type="EMBL" id="FLYE01000034">
    <property type="protein sequence ID" value="SCA57202.1"/>
    <property type="molecule type" value="Genomic_DNA"/>
</dbReference>
<accession>A0A1C3RIW0</accession>
<name>A0A1C3RIW0_9PROT</name>
<dbReference type="Proteomes" id="UP000231658">
    <property type="component" value="Unassembled WGS sequence"/>
</dbReference>
<evidence type="ECO:0000313" key="2">
    <source>
        <dbReference type="Proteomes" id="UP000231658"/>
    </source>
</evidence>
<gene>
    <name evidence="1" type="ORF">MTBPR1_40225</name>
</gene>
<dbReference type="OrthoDB" id="7366016at2"/>
<dbReference type="PROSITE" id="PS51257">
    <property type="entry name" value="PROKAR_LIPOPROTEIN"/>
    <property type="match status" value="1"/>
</dbReference>